<dbReference type="RefSeq" id="WP_054407387.1">
    <property type="nucleotide sequence ID" value="NZ_FOYA01000007.1"/>
</dbReference>
<dbReference type="AlphaFoldDB" id="A0A0M8M8X9"/>
<comment type="caution">
    <text evidence="2">The sequence shown here is derived from an EMBL/GenBank/DDBJ whole genome shotgun (WGS) entry which is preliminary data.</text>
</comment>
<reference evidence="2 3" key="1">
    <citation type="submission" date="2015-08" db="EMBL/GenBank/DDBJ databases">
        <title>Whole genome sequence of Flavobacterium akiainvivens IK-1T, from decaying Wikstroemia oahuensis, an endemic Hawaiian shrub.</title>
        <authorList>
            <person name="Wan X."/>
            <person name="Hou S."/>
            <person name="Saito J."/>
            <person name="Donachie S."/>
        </authorList>
    </citation>
    <scope>NUCLEOTIDE SEQUENCE [LARGE SCALE GENOMIC DNA]</scope>
    <source>
        <strain evidence="2 3">IK-1</strain>
    </source>
</reference>
<proteinExistence type="predicted"/>
<dbReference type="Proteomes" id="UP000037755">
    <property type="component" value="Unassembled WGS sequence"/>
</dbReference>
<keyword evidence="1" id="KW-1133">Transmembrane helix</keyword>
<organism evidence="2 3">
    <name type="scientific">Flavobacterium akiainvivens</name>
    <dbReference type="NCBI Taxonomy" id="1202724"/>
    <lineage>
        <taxon>Bacteria</taxon>
        <taxon>Pseudomonadati</taxon>
        <taxon>Bacteroidota</taxon>
        <taxon>Flavobacteriia</taxon>
        <taxon>Flavobacteriales</taxon>
        <taxon>Flavobacteriaceae</taxon>
        <taxon>Flavobacterium</taxon>
    </lineage>
</organism>
<keyword evidence="1" id="KW-0472">Membrane</keyword>
<keyword evidence="3" id="KW-1185">Reference proteome</keyword>
<accession>A0A0M8M8X9</accession>
<dbReference type="OrthoDB" id="1374540at2"/>
<gene>
    <name evidence="2" type="ORF">AM493_07935</name>
</gene>
<sequence>MSNKKLIIGIAAGVAALAVIGIIAKRKGYLDGAIEKAEEFGSNVKDKFNSAKEAARKKYDEVMHKGGEIAEKATSNGQATSNPATV</sequence>
<evidence type="ECO:0008006" key="4">
    <source>
        <dbReference type="Google" id="ProtNLM"/>
    </source>
</evidence>
<dbReference type="EMBL" id="LIYD01000005">
    <property type="protein sequence ID" value="KOS05973.1"/>
    <property type="molecule type" value="Genomic_DNA"/>
</dbReference>
<name>A0A0M8M8X9_9FLAO</name>
<keyword evidence="1" id="KW-0812">Transmembrane</keyword>
<evidence type="ECO:0000313" key="3">
    <source>
        <dbReference type="Proteomes" id="UP000037755"/>
    </source>
</evidence>
<feature type="transmembrane region" description="Helical" evidence="1">
    <location>
        <begin position="6"/>
        <end position="24"/>
    </location>
</feature>
<dbReference type="STRING" id="1202724.AM493_07935"/>
<protein>
    <recommendedName>
        <fullName evidence="4">YtxH domain-containing protein</fullName>
    </recommendedName>
</protein>
<evidence type="ECO:0000313" key="2">
    <source>
        <dbReference type="EMBL" id="KOS05973.1"/>
    </source>
</evidence>
<dbReference type="PATRIC" id="fig|1202724.3.peg.1648"/>
<evidence type="ECO:0000256" key="1">
    <source>
        <dbReference type="SAM" id="Phobius"/>
    </source>
</evidence>
<dbReference type="Gene3D" id="6.10.140.1430">
    <property type="match status" value="1"/>
</dbReference>